<dbReference type="InterPro" id="IPR021878">
    <property type="entry name" value="TgpA_N"/>
</dbReference>
<dbReference type="SUPFAM" id="SSF54001">
    <property type="entry name" value="Cysteine proteinases"/>
    <property type="match status" value="1"/>
</dbReference>
<feature type="transmembrane region" description="Helical" evidence="1">
    <location>
        <begin position="642"/>
        <end position="663"/>
    </location>
</feature>
<proteinExistence type="predicted"/>
<dbReference type="InterPro" id="IPR052901">
    <property type="entry name" value="Bact_TGase-like"/>
</dbReference>
<evidence type="ECO:0000313" key="4">
    <source>
        <dbReference type="Proteomes" id="UP001304300"/>
    </source>
</evidence>
<dbReference type="InterPro" id="IPR038765">
    <property type="entry name" value="Papain-like_cys_pep_sf"/>
</dbReference>
<dbReference type="Pfam" id="PF11992">
    <property type="entry name" value="TgpA_N"/>
    <property type="match status" value="1"/>
</dbReference>
<feature type="transmembrane region" description="Helical" evidence="1">
    <location>
        <begin position="75"/>
        <end position="99"/>
    </location>
</feature>
<dbReference type="PANTHER" id="PTHR42736:SF1">
    <property type="entry name" value="PROTEIN-GLUTAMINE GAMMA-GLUTAMYLTRANSFERASE"/>
    <property type="match status" value="1"/>
</dbReference>
<protein>
    <submittedName>
        <fullName evidence="3">TransglutaminaseTgpA domain-containing protein</fullName>
    </submittedName>
</protein>
<dbReference type="Proteomes" id="UP001304300">
    <property type="component" value="Chromosome"/>
</dbReference>
<keyword evidence="4" id="KW-1185">Reference proteome</keyword>
<dbReference type="Pfam" id="PF01841">
    <property type="entry name" value="Transglut_core"/>
    <property type="match status" value="1"/>
</dbReference>
<dbReference type="InterPro" id="IPR002931">
    <property type="entry name" value="Transglutaminase-like"/>
</dbReference>
<dbReference type="RefSeq" id="WP_317833279.1">
    <property type="nucleotide sequence ID" value="NZ_CP136920.1"/>
</dbReference>
<keyword evidence="1" id="KW-1133">Transmembrane helix</keyword>
<dbReference type="Gene3D" id="3.10.620.30">
    <property type="match status" value="1"/>
</dbReference>
<dbReference type="KEGG" id="puo:RZN69_20365"/>
<accession>A0AAQ3QVJ9</accession>
<feature type="transmembrane region" description="Helical" evidence="1">
    <location>
        <begin position="20"/>
        <end position="39"/>
    </location>
</feature>
<keyword evidence="1" id="KW-0472">Membrane</keyword>
<reference evidence="3 4" key="1">
    <citation type="submission" date="2023-10" db="EMBL/GenBank/DDBJ databases">
        <title>Rubellicoccus peritrichatus gen. nov., sp. nov., isolated from an algae of coral reef tank.</title>
        <authorList>
            <person name="Luo J."/>
        </authorList>
    </citation>
    <scope>NUCLEOTIDE SEQUENCE [LARGE SCALE GENOMIC DNA]</scope>
    <source>
        <strain evidence="3 4">CR14</strain>
    </source>
</reference>
<feature type="transmembrane region" description="Helical" evidence="1">
    <location>
        <begin position="46"/>
        <end position="63"/>
    </location>
</feature>
<dbReference type="AlphaFoldDB" id="A0AAQ3QVJ9"/>
<evidence type="ECO:0000256" key="1">
    <source>
        <dbReference type="SAM" id="Phobius"/>
    </source>
</evidence>
<feature type="domain" description="Transglutaminase-like" evidence="2">
    <location>
        <begin position="480"/>
        <end position="551"/>
    </location>
</feature>
<evidence type="ECO:0000259" key="2">
    <source>
        <dbReference type="SMART" id="SM00460"/>
    </source>
</evidence>
<feature type="transmembrane region" description="Helical" evidence="1">
    <location>
        <begin position="196"/>
        <end position="218"/>
    </location>
</feature>
<feature type="transmembrane region" description="Helical" evidence="1">
    <location>
        <begin position="120"/>
        <end position="136"/>
    </location>
</feature>
<name>A0AAQ3QVJ9_9BACT</name>
<evidence type="ECO:0000313" key="3">
    <source>
        <dbReference type="EMBL" id="WOO40980.1"/>
    </source>
</evidence>
<keyword evidence="1" id="KW-0812">Transmembrane</keyword>
<gene>
    <name evidence="3" type="ORF">RZN69_20365</name>
</gene>
<dbReference type="PANTHER" id="PTHR42736">
    <property type="entry name" value="PROTEIN-GLUTAMINE GAMMA-GLUTAMYLTRANSFERASE"/>
    <property type="match status" value="1"/>
</dbReference>
<dbReference type="SMART" id="SM00460">
    <property type="entry name" value="TGc"/>
    <property type="match status" value="1"/>
</dbReference>
<feature type="transmembrane region" description="Helical" evidence="1">
    <location>
        <begin position="142"/>
        <end position="163"/>
    </location>
</feature>
<sequence length="751" mass="85806">MLSSAVQSRVRLNTDELHQLKWLLGQFISLIAIWALFGLEMSAEPVLLAFSLMLIASMLWPGLPSRLPETFWKFANPLLIVFIIGDFVLHGVEFLKPMVRMVMLLTIFRAFQYRKAREDLQLVLLCLFTLVVKGVMTVSLLFAFQMLIFTPAAMALLFLINLLETSKTRLLGAEDFKHFRWSRFLSRLAHGLDFRLIAFAGGLFVGLVSISSLIFVLMPRFRMDQALPFLQIEGSGKIGFSEHIKIGDVNSLSADDSIALRVQVPDLDNVPSRPFWRMVVLDEYRDGAFQVSNSLKQAGRIAMEGTMYPERLTGRATRSIEDDWVFYLEGDTSRYLPLLGSFDVIRFAKKAKFWPYIQTEVIMLEQVPSNVFGYSVSGMRPSDRIPTTNADRAVLDNTSGPIPQPRGKPPVAYPLTTLVVPNNPEINEYLQGVVDELTQGEVIDAHEFSQRARVWLAENYTYDTQTSVTQVEGDPLIAWMQDAKRGWCEHFTGAYVLLCRTAGFPTRAIAGFAGANWNDYEDYLIVNNSFGHAWAETYDGQGNWFRVDPTPAAGIAGLQSLSQSVGSIQTIAGWSAWVDSLRMVWYRRVVNFDQSDQIEMADDIKNYSVAFYESFKRELLSYWNDFKQWLLSGWDREKIIRILLTISIFCFGIIAIRSLWVWLRKLASRSGTITTLMGGDPIRKRAGKLLVKFRPVWARSEGRLNSEEKQRWRGVFEHLERLRFGPAEERPDHKKIFREVKKLMRQEPKQG</sequence>
<organism evidence="3 4">
    <name type="scientific">Rubellicoccus peritrichatus</name>
    <dbReference type="NCBI Taxonomy" id="3080537"/>
    <lineage>
        <taxon>Bacteria</taxon>
        <taxon>Pseudomonadati</taxon>
        <taxon>Verrucomicrobiota</taxon>
        <taxon>Opitutia</taxon>
        <taxon>Puniceicoccales</taxon>
        <taxon>Cerasicoccaceae</taxon>
        <taxon>Rubellicoccus</taxon>
    </lineage>
</organism>
<dbReference type="EMBL" id="CP136920">
    <property type="protein sequence ID" value="WOO40980.1"/>
    <property type="molecule type" value="Genomic_DNA"/>
</dbReference>